<accession>A0A2V4ALS7</accession>
<sequence length="143" mass="15046">MAPQGHRASPGFGTPGRDEHLRIGDRERDEAVELLQEHVADGRLTLSEFDERAAQAYASKTRGDLARLTADLPPLRRAAPAAPAPAAAKPMTAGTIARVLVPALLLLSLVGLVAGAGVPPLAPIIVGFVVLKLALRPRHGCRF</sequence>
<dbReference type="PANTHER" id="PTHR40763:SF4">
    <property type="entry name" value="DUF1707 DOMAIN-CONTAINING PROTEIN"/>
    <property type="match status" value="1"/>
</dbReference>
<reference evidence="2 3" key="1">
    <citation type="submission" date="2016-07" db="EMBL/GenBank/DDBJ databases">
        <title>Draft genome sequence of Prauserella muralis DSM 45305, isolated from a mould-covered wall in an indoor environment.</title>
        <authorList>
            <person name="Ruckert C."/>
            <person name="Albersmeier A."/>
            <person name="Jiang C.-L."/>
            <person name="Jiang Y."/>
            <person name="Kalinowski J."/>
            <person name="Schneider O."/>
            <person name="Winkler A."/>
            <person name="Zotchev S.B."/>
        </authorList>
    </citation>
    <scope>NUCLEOTIDE SEQUENCE [LARGE SCALE GENOMIC DNA]</scope>
    <source>
        <strain evidence="2 3">DSM 45305</strain>
    </source>
</reference>
<gene>
    <name evidence="2" type="ORF">BAY60_32150</name>
</gene>
<proteinExistence type="predicted"/>
<dbReference type="Proteomes" id="UP000249915">
    <property type="component" value="Unassembled WGS sequence"/>
</dbReference>
<dbReference type="InterPro" id="IPR012551">
    <property type="entry name" value="DUF1707_SHOCT-like"/>
</dbReference>
<organism evidence="2 3">
    <name type="scientific">Prauserella muralis</name>
    <dbReference type="NCBI Taxonomy" id="588067"/>
    <lineage>
        <taxon>Bacteria</taxon>
        <taxon>Bacillati</taxon>
        <taxon>Actinomycetota</taxon>
        <taxon>Actinomycetes</taxon>
        <taxon>Pseudonocardiales</taxon>
        <taxon>Pseudonocardiaceae</taxon>
        <taxon>Prauserella</taxon>
    </lineage>
</organism>
<dbReference type="AlphaFoldDB" id="A0A2V4ALS7"/>
<dbReference type="RefSeq" id="WP_170160637.1">
    <property type="nucleotide sequence ID" value="NZ_MASW01000007.1"/>
</dbReference>
<dbReference type="PANTHER" id="PTHR40763">
    <property type="entry name" value="MEMBRANE PROTEIN-RELATED"/>
    <property type="match status" value="1"/>
</dbReference>
<dbReference type="Pfam" id="PF08044">
    <property type="entry name" value="DUF1707"/>
    <property type="match status" value="1"/>
</dbReference>
<protein>
    <recommendedName>
        <fullName evidence="1">DUF1707 domain-containing protein</fullName>
    </recommendedName>
</protein>
<evidence type="ECO:0000313" key="2">
    <source>
        <dbReference type="EMBL" id="PXY19733.1"/>
    </source>
</evidence>
<keyword evidence="3" id="KW-1185">Reference proteome</keyword>
<evidence type="ECO:0000259" key="1">
    <source>
        <dbReference type="Pfam" id="PF08044"/>
    </source>
</evidence>
<comment type="caution">
    <text evidence="2">The sequence shown here is derived from an EMBL/GenBank/DDBJ whole genome shotgun (WGS) entry which is preliminary data.</text>
</comment>
<evidence type="ECO:0000313" key="3">
    <source>
        <dbReference type="Proteomes" id="UP000249915"/>
    </source>
</evidence>
<name>A0A2V4ALS7_9PSEU</name>
<dbReference type="EMBL" id="MASW01000007">
    <property type="protein sequence ID" value="PXY19733.1"/>
    <property type="molecule type" value="Genomic_DNA"/>
</dbReference>
<feature type="domain" description="DUF1707" evidence="1">
    <location>
        <begin position="21"/>
        <end position="73"/>
    </location>
</feature>